<protein>
    <submittedName>
        <fullName evidence="2">Uncharacterized protein</fullName>
    </submittedName>
</protein>
<evidence type="ECO:0000313" key="1">
    <source>
        <dbReference type="Proteomes" id="UP000050741"/>
    </source>
</evidence>
<keyword evidence="1" id="KW-1185">Reference proteome</keyword>
<dbReference type="Proteomes" id="UP000050741">
    <property type="component" value="Unassembled WGS sequence"/>
</dbReference>
<organism evidence="1 2">
    <name type="scientific">Globodera pallida</name>
    <name type="common">Potato cyst nematode worm</name>
    <name type="synonym">Heterodera pallida</name>
    <dbReference type="NCBI Taxonomy" id="36090"/>
    <lineage>
        <taxon>Eukaryota</taxon>
        <taxon>Metazoa</taxon>
        <taxon>Ecdysozoa</taxon>
        <taxon>Nematoda</taxon>
        <taxon>Chromadorea</taxon>
        <taxon>Rhabditida</taxon>
        <taxon>Tylenchina</taxon>
        <taxon>Tylenchomorpha</taxon>
        <taxon>Tylenchoidea</taxon>
        <taxon>Heteroderidae</taxon>
        <taxon>Heteroderinae</taxon>
        <taxon>Globodera</taxon>
    </lineage>
</organism>
<accession>A0A183CE69</accession>
<reference evidence="1" key="2">
    <citation type="submission" date="2014-05" db="EMBL/GenBank/DDBJ databases">
        <title>The genome and life-stage specific transcriptomes of Globodera pallida elucidate key aspects of plant parasitism by a cyst nematode.</title>
        <authorList>
            <person name="Cotton J.A."/>
            <person name="Lilley C.J."/>
            <person name="Jones L.M."/>
            <person name="Kikuchi T."/>
            <person name="Reid A.J."/>
            <person name="Thorpe P."/>
            <person name="Tsai I.J."/>
            <person name="Beasley H."/>
            <person name="Blok V."/>
            <person name="Cock P.J.A."/>
            <person name="Van den Akker S.E."/>
            <person name="Holroyd N."/>
            <person name="Hunt M."/>
            <person name="Mantelin S."/>
            <person name="Naghra H."/>
            <person name="Pain A."/>
            <person name="Palomares-Rius J.E."/>
            <person name="Zarowiecki M."/>
            <person name="Berriman M."/>
            <person name="Jones J.T."/>
            <person name="Urwin P.E."/>
        </authorList>
    </citation>
    <scope>NUCLEOTIDE SEQUENCE [LARGE SCALE GENOMIC DNA]</scope>
    <source>
        <strain evidence="1">Lindley</strain>
    </source>
</reference>
<sequence>MDKLAFQEGEDKTLGDLEQKFCGIGLRIPIHKGRFSPISSPRKSKCDSVNKALINANYETLLNNELEGDTSDFEEDDSL</sequence>
<evidence type="ECO:0000313" key="2">
    <source>
        <dbReference type="WBParaSite" id="GPLIN_001117300"/>
    </source>
</evidence>
<name>A0A183CE69_GLOPA</name>
<proteinExistence type="predicted"/>
<reference evidence="2" key="3">
    <citation type="submission" date="2016-06" db="UniProtKB">
        <authorList>
            <consortium name="WormBaseParasite"/>
        </authorList>
    </citation>
    <scope>IDENTIFICATION</scope>
</reference>
<dbReference type="AlphaFoldDB" id="A0A183CE69"/>
<reference evidence="1" key="1">
    <citation type="submission" date="2013-12" db="EMBL/GenBank/DDBJ databases">
        <authorList>
            <person name="Aslett M."/>
        </authorList>
    </citation>
    <scope>NUCLEOTIDE SEQUENCE [LARGE SCALE GENOMIC DNA]</scope>
    <source>
        <strain evidence="1">Lindley</strain>
    </source>
</reference>
<dbReference type="WBParaSite" id="GPLIN_001117300">
    <property type="protein sequence ID" value="GPLIN_001117300"/>
    <property type="gene ID" value="GPLIN_001117300"/>
</dbReference>